<evidence type="ECO:0000256" key="6">
    <source>
        <dbReference type="ARBA" id="ARBA00022989"/>
    </source>
</evidence>
<name>A0A5N5QK60_9AGAM</name>
<organism evidence="11 12">
    <name type="scientific">Ceratobasidium theobromae</name>
    <dbReference type="NCBI Taxonomy" id="1582974"/>
    <lineage>
        <taxon>Eukaryota</taxon>
        <taxon>Fungi</taxon>
        <taxon>Dikarya</taxon>
        <taxon>Basidiomycota</taxon>
        <taxon>Agaricomycotina</taxon>
        <taxon>Agaricomycetes</taxon>
        <taxon>Cantharellales</taxon>
        <taxon>Ceratobasidiaceae</taxon>
        <taxon>Ceratobasidium</taxon>
    </lineage>
</organism>
<dbReference type="GO" id="GO:0006629">
    <property type="term" value="P:lipid metabolic process"/>
    <property type="evidence" value="ECO:0007669"/>
    <property type="project" value="InterPro"/>
</dbReference>
<evidence type="ECO:0000256" key="9">
    <source>
        <dbReference type="SAM" id="SignalP"/>
    </source>
</evidence>
<evidence type="ECO:0000256" key="8">
    <source>
        <dbReference type="SAM" id="Phobius"/>
    </source>
</evidence>
<dbReference type="PANTHER" id="PTHR31595:SF57">
    <property type="entry name" value="OS04G0481900 PROTEIN"/>
    <property type="match status" value="1"/>
</dbReference>
<accession>A0A5N5QK60</accession>
<feature type="signal peptide" evidence="9">
    <location>
        <begin position="1"/>
        <end position="26"/>
    </location>
</feature>
<dbReference type="GO" id="GO:0008374">
    <property type="term" value="F:O-acyltransferase activity"/>
    <property type="evidence" value="ECO:0007669"/>
    <property type="project" value="InterPro"/>
</dbReference>
<sequence length="679" mass="74998">MQLKSALSNFAAFTLLILSFTMIACASPAPAPPALAVARSGEPNNVNGLVARGDVSDQCLDLVVKLKADVDIFIGDLDKCYGTPSCDPKPIIVNIVARIRACIDLIVKLQGTILIKLDVIIKVVVDIIIALATACGKWVIKLGLDVYLTIFVDIDVVLCALINALVVLEGSIKLKLKLLLVVQVQLLITACFNGLIKILALHVNKLAIESYDKYPRAQVVRDLSAHPDHGLIFGSGCRSRDLHSHSATRATPGFSLLSHVNMGAPDLRLGDFIPGLLVPPEANVHLTIGIHFLLAALYTLTITSRPRTYAVIRILLGIPAGYIFYHYAFHPYDAPRRSVETGLAVVGLYGIMRVIDTCLVDLLVGVHTPPRWVVDGKVLPLPTTFFGRIGYSVDYLLSLRGTSIFKNTTWDWIVPSAKRRMPPPTTPRITFICSAMWSLTKQYIVYDTLDALNKSRVWDTNLPYPITNGGLSVPEQLVFAFSVCAGTALSISVPATLVAIISVASGAPVEAWPPMFDAPFSAISLADFWTRRWHSLFRRVFDRLSLGILHGLEKVHAPLPLRLRKTLRAVLIFGLSATLHLLLMYRLPISDTHYHPAFFDHSIMMFFLSQPAALLVERMIVEPLAGGNVWVTRAWAWGWLLCSGRWWADVWVRRGLWDPKEKVVGYSVVRGLLYGNWTP</sequence>
<feature type="transmembrane region" description="Helical" evidence="8">
    <location>
        <begin position="310"/>
        <end position="329"/>
    </location>
</feature>
<evidence type="ECO:0000256" key="2">
    <source>
        <dbReference type="ARBA" id="ARBA00005179"/>
    </source>
</evidence>
<evidence type="ECO:0000256" key="1">
    <source>
        <dbReference type="ARBA" id="ARBA00004141"/>
    </source>
</evidence>
<evidence type="ECO:0000256" key="3">
    <source>
        <dbReference type="ARBA" id="ARBA00007282"/>
    </source>
</evidence>
<evidence type="ECO:0000256" key="7">
    <source>
        <dbReference type="ARBA" id="ARBA00023136"/>
    </source>
</evidence>
<reference evidence="11 12" key="1">
    <citation type="journal article" date="2019" name="Fungal Biol. Biotechnol.">
        <title>Draft genome sequence of fastidious pathogen Ceratobasidium theobromae, which causes vascular-streak dieback in Theobroma cacao.</title>
        <authorList>
            <person name="Ali S.S."/>
            <person name="Asman A."/>
            <person name="Shao J."/>
            <person name="Firmansyah A.P."/>
            <person name="Susilo A.W."/>
            <person name="Rosmana A."/>
            <person name="McMahon P."/>
            <person name="Junaid M."/>
            <person name="Guest D."/>
            <person name="Kheng T.Y."/>
            <person name="Meinhardt L.W."/>
            <person name="Bailey B.A."/>
        </authorList>
    </citation>
    <scope>NUCLEOTIDE SEQUENCE [LARGE SCALE GENOMIC DNA]</scope>
    <source>
        <strain evidence="11 12">CT2</strain>
    </source>
</reference>
<dbReference type="PANTHER" id="PTHR31595">
    <property type="entry name" value="LONG-CHAIN-ALCOHOL O-FATTY-ACYLTRANSFERASE 3-RELATED"/>
    <property type="match status" value="1"/>
</dbReference>
<feature type="transmembrane region" description="Helical" evidence="8">
    <location>
        <begin position="178"/>
        <end position="200"/>
    </location>
</feature>
<dbReference type="PROSITE" id="PS51257">
    <property type="entry name" value="PROKAR_LIPOPROTEIN"/>
    <property type="match status" value="1"/>
</dbReference>
<evidence type="ECO:0000259" key="10">
    <source>
        <dbReference type="Pfam" id="PF13813"/>
    </source>
</evidence>
<keyword evidence="5 8" id="KW-0812">Transmembrane</keyword>
<dbReference type="Proteomes" id="UP000383932">
    <property type="component" value="Unassembled WGS sequence"/>
</dbReference>
<dbReference type="InterPro" id="IPR032805">
    <property type="entry name" value="Wax_synthase_dom"/>
</dbReference>
<evidence type="ECO:0000313" key="11">
    <source>
        <dbReference type="EMBL" id="KAB5591836.1"/>
    </source>
</evidence>
<dbReference type="InterPro" id="IPR044851">
    <property type="entry name" value="Wax_synthase"/>
</dbReference>
<feature type="domain" description="Wax synthase" evidence="10">
    <location>
        <begin position="512"/>
        <end position="599"/>
    </location>
</feature>
<dbReference type="GO" id="GO:0016020">
    <property type="term" value="C:membrane"/>
    <property type="evidence" value="ECO:0007669"/>
    <property type="project" value="UniProtKB-SubCell"/>
</dbReference>
<comment type="similarity">
    <text evidence="3">Belongs to the wax synthase family.</text>
</comment>
<comment type="pathway">
    <text evidence="2">Secondary metabolite biosynthesis.</text>
</comment>
<dbReference type="OrthoDB" id="1077582at2759"/>
<evidence type="ECO:0000313" key="12">
    <source>
        <dbReference type="Proteomes" id="UP000383932"/>
    </source>
</evidence>
<protein>
    <recommendedName>
        <fullName evidence="10">Wax synthase domain-containing protein</fullName>
    </recommendedName>
</protein>
<keyword evidence="4" id="KW-0808">Transferase</keyword>
<feature type="transmembrane region" description="Helical" evidence="8">
    <location>
        <begin position="284"/>
        <end position="303"/>
    </location>
</feature>
<evidence type="ECO:0000256" key="4">
    <source>
        <dbReference type="ARBA" id="ARBA00022679"/>
    </source>
</evidence>
<proteinExistence type="inferred from homology"/>
<keyword evidence="9" id="KW-0732">Signal</keyword>
<gene>
    <name evidence="11" type="ORF">CTheo_4739</name>
</gene>
<dbReference type="Pfam" id="PF13813">
    <property type="entry name" value="MBOAT_2"/>
    <property type="match status" value="1"/>
</dbReference>
<evidence type="ECO:0000256" key="5">
    <source>
        <dbReference type="ARBA" id="ARBA00022692"/>
    </source>
</evidence>
<comment type="subcellular location">
    <subcellularLocation>
        <location evidence="1">Membrane</location>
        <topology evidence="1">Multi-pass membrane protein</topology>
    </subcellularLocation>
</comment>
<comment type="caution">
    <text evidence="11">The sequence shown here is derived from an EMBL/GenBank/DDBJ whole genome shotgun (WGS) entry which is preliminary data.</text>
</comment>
<keyword evidence="12" id="KW-1185">Reference proteome</keyword>
<keyword evidence="6 8" id="KW-1133">Transmembrane helix</keyword>
<feature type="transmembrane region" description="Helical" evidence="8">
    <location>
        <begin position="146"/>
        <end position="166"/>
    </location>
</feature>
<feature type="chain" id="PRO_5024295356" description="Wax synthase domain-containing protein" evidence="9">
    <location>
        <begin position="27"/>
        <end position="679"/>
    </location>
</feature>
<dbReference type="EMBL" id="SSOP01000087">
    <property type="protein sequence ID" value="KAB5591836.1"/>
    <property type="molecule type" value="Genomic_DNA"/>
</dbReference>
<dbReference type="AlphaFoldDB" id="A0A5N5QK60"/>
<keyword evidence="7 8" id="KW-0472">Membrane</keyword>